<organism evidence="6 7">
    <name type="scientific">Furculomyces boomerangus</name>
    <dbReference type="NCBI Taxonomy" id="61424"/>
    <lineage>
        <taxon>Eukaryota</taxon>
        <taxon>Fungi</taxon>
        <taxon>Fungi incertae sedis</taxon>
        <taxon>Zoopagomycota</taxon>
        <taxon>Kickxellomycotina</taxon>
        <taxon>Harpellomycetes</taxon>
        <taxon>Harpellales</taxon>
        <taxon>Harpellaceae</taxon>
        <taxon>Furculomyces</taxon>
    </lineage>
</organism>
<dbReference type="EMBL" id="MBFT01000158">
    <property type="protein sequence ID" value="PVU96149.1"/>
    <property type="molecule type" value="Genomic_DNA"/>
</dbReference>
<evidence type="ECO:0000313" key="6">
    <source>
        <dbReference type="EMBL" id="PVU96149.1"/>
    </source>
</evidence>
<dbReference type="AlphaFoldDB" id="A0A2T9YV03"/>
<dbReference type="InterPro" id="IPR036870">
    <property type="entry name" value="Ribosomal_bS18_sf"/>
</dbReference>
<keyword evidence="2 5" id="KW-0689">Ribosomal protein</keyword>
<dbReference type="GO" id="GO:0003735">
    <property type="term" value="F:structural constituent of ribosome"/>
    <property type="evidence" value="ECO:0007669"/>
    <property type="project" value="InterPro"/>
</dbReference>
<protein>
    <recommendedName>
        <fullName evidence="4">Small ribosomal subunit protein bS18m</fullName>
    </recommendedName>
</protein>
<reference evidence="6 7" key="1">
    <citation type="journal article" date="2018" name="MBio">
        <title>Comparative Genomics Reveals the Core Gene Toolbox for the Fungus-Insect Symbiosis.</title>
        <authorList>
            <person name="Wang Y."/>
            <person name="Stata M."/>
            <person name="Wang W."/>
            <person name="Stajich J.E."/>
            <person name="White M.M."/>
            <person name="Moncalvo J.M."/>
        </authorList>
    </citation>
    <scope>NUCLEOTIDE SEQUENCE [LARGE SCALE GENOMIC DNA]</scope>
    <source>
        <strain evidence="6 7">AUS-77-4</strain>
    </source>
</reference>
<dbReference type="SUPFAM" id="SSF46911">
    <property type="entry name" value="Ribosomal protein S18"/>
    <property type="match status" value="1"/>
</dbReference>
<evidence type="ECO:0000256" key="2">
    <source>
        <dbReference type="ARBA" id="ARBA00022980"/>
    </source>
</evidence>
<evidence type="ECO:0000256" key="5">
    <source>
        <dbReference type="RuleBase" id="RU003910"/>
    </source>
</evidence>
<dbReference type="Pfam" id="PF01084">
    <property type="entry name" value="Ribosomal_S18"/>
    <property type="match status" value="1"/>
</dbReference>
<dbReference type="NCBIfam" id="TIGR00165">
    <property type="entry name" value="S18"/>
    <property type="match status" value="1"/>
</dbReference>
<keyword evidence="3 5" id="KW-0687">Ribonucleoprotein</keyword>
<dbReference type="STRING" id="61424.A0A2T9YV03"/>
<dbReference type="GO" id="GO:0005763">
    <property type="term" value="C:mitochondrial small ribosomal subunit"/>
    <property type="evidence" value="ECO:0007669"/>
    <property type="project" value="TreeGrafter"/>
</dbReference>
<dbReference type="Proteomes" id="UP000245699">
    <property type="component" value="Unassembled WGS sequence"/>
</dbReference>
<evidence type="ECO:0000256" key="3">
    <source>
        <dbReference type="ARBA" id="ARBA00023274"/>
    </source>
</evidence>
<dbReference type="GO" id="GO:0032543">
    <property type="term" value="P:mitochondrial translation"/>
    <property type="evidence" value="ECO:0007669"/>
    <property type="project" value="TreeGrafter"/>
</dbReference>
<sequence length="172" mass="19545">MNVLVRNCATFTVPSRAFYRCYTSATESDRSTQPKKNASKATFTGIGGISGFNDLISNNKLEEPKVQAHLYSRKFGKSGTYHPWELNEKKVKQIPSVKQEEGVKDPFKELNIDPLIEYKNTKMMQYYLTEMGRIIPRGKNGLSAKTQKKLSKAIKRARAFGLLSFTSKESYM</sequence>
<dbReference type="Gene3D" id="4.10.640.10">
    <property type="entry name" value="Ribosomal protein S18"/>
    <property type="match status" value="1"/>
</dbReference>
<dbReference type="GO" id="GO:0070181">
    <property type="term" value="F:small ribosomal subunit rRNA binding"/>
    <property type="evidence" value="ECO:0007669"/>
    <property type="project" value="TreeGrafter"/>
</dbReference>
<keyword evidence="7" id="KW-1185">Reference proteome</keyword>
<evidence type="ECO:0000256" key="4">
    <source>
        <dbReference type="ARBA" id="ARBA00035264"/>
    </source>
</evidence>
<dbReference type="OrthoDB" id="21463at2759"/>
<comment type="caution">
    <text evidence="6">The sequence shown here is derived from an EMBL/GenBank/DDBJ whole genome shotgun (WGS) entry which is preliminary data.</text>
</comment>
<proteinExistence type="inferred from homology"/>
<name>A0A2T9YV03_9FUNG</name>
<evidence type="ECO:0000256" key="1">
    <source>
        <dbReference type="ARBA" id="ARBA00005589"/>
    </source>
</evidence>
<accession>A0A2T9YV03</accession>
<gene>
    <name evidence="6" type="ORF">BB559_002496</name>
</gene>
<dbReference type="InterPro" id="IPR001648">
    <property type="entry name" value="Ribosomal_bS18"/>
</dbReference>
<evidence type="ECO:0000313" key="7">
    <source>
        <dbReference type="Proteomes" id="UP000245699"/>
    </source>
</evidence>
<comment type="similarity">
    <text evidence="1 5">Belongs to the bacterial ribosomal protein bS18 family.</text>
</comment>
<dbReference type="HAMAP" id="MF_00270">
    <property type="entry name" value="Ribosomal_bS18"/>
    <property type="match status" value="1"/>
</dbReference>
<dbReference type="PRINTS" id="PR00974">
    <property type="entry name" value="RIBOSOMALS18"/>
</dbReference>
<dbReference type="PANTHER" id="PTHR13479">
    <property type="entry name" value="30S RIBOSOMAL PROTEIN S18"/>
    <property type="match status" value="1"/>
</dbReference>
<dbReference type="PANTHER" id="PTHR13479:SF40">
    <property type="entry name" value="SMALL RIBOSOMAL SUBUNIT PROTEIN BS18M"/>
    <property type="match status" value="1"/>
</dbReference>